<dbReference type="Proteomes" id="UP000617402">
    <property type="component" value="Unassembled WGS sequence"/>
</dbReference>
<reference evidence="1 2" key="1">
    <citation type="submission" date="2020-07" db="EMBL/GenBank/DDBJ databases">
        <title>Draft whole-genome sequence of Heliobacterium chlorum DSM 3682, type strain.</title>
        <authorList>
            <person name="Kyndt J.A."/>
            <person name="Meyer T.E."/>
            <person name="Imhoff J.F."/>
        </authorList>
    </citation>
    <scope>NUCLEOTIDE SEQUENCE [LARGE SCALE GENOMIC DNA]</scope>
    <source>
        <strain evidence="1 2">DSM 3682</strain>
    </source>
</reference>
<sequence length="173" mass="20211">MEERFGIKDLVESLIEHGEDENISEAEVRKRVKDWLFLTGKNESKYKFGKRWLFPNSEKYHLILATHSKFLEKVYQCKNGNAVDYYKIIDVLDDDVLHKCIFNSYSENDISWFFSSLDTMKEIKQYIDSLSSTLLINMFGGSAGPEDTITTLVRIRELFNKFIDSLLENAKSK</sequence>
<comment type="caution">
    <text evidence="1">The sequence shown here is derived from an EMBL/GenBank/DDBJ whole genome shotgun (WGS) entry which is preliminary data.</text>
</comment>
<dbReference type="EMBL" id="JACVHF010000037">
    <property type="protein sequence ID" value="MBC9786428.1"/>
    <property type="molecule type" value="Genomic_DNA"/>
</dbReference>
<evidence type="ECO:0000313" key="1">
    <source>
        <dbReference type="EMBL" id="MBC9786428.1"/>
    </source>
</evidence>
<protein>
    <submittedName>
        <fullName evidence="1">Uncharacterized protein</fullName>
    </submittedName>
</protein>
<dbReference type="RefSeq" id="WP_188041847.1">
    <property type="nucleotide sequence ID" value="NZ_JACVHF010000037.1"/>
</dbReference>
<keyword evidence="2" id="KW-1185">Reference proteome</keyword>
<gene>
    <name evidence="1" type="ORF">H1S01_18390</name>
</gene>
<proteinExistence type="predicted"/>
<evidence type="ECO:0000313" key="2">
    <source>
        <dbReference type="Proteomes" id="UP000617402"/>
    </source>
</evidence>
<accession>A0ABR7T8N4</accession>
<name>A0ABR7T8N4_HELCL</name>
<organism evidence="1 2">
    <name type="scientific">Heliobacterium chlorum</name>
    <dbReference type="NCBI Taxonomy" id="2698"/>
    <lineage>
        <taxon>Bacteria</taxon>
        <taxon>Bacillati</taxon>
        <taxon>Bacillota</taxon>
        <taxon>Clostridia</taxon>
        <taxon>Eubacteriales</taxon>
        <taxon>Heliobacteriaceae</taxon>
        <taxon>Heliobacterium</taxon>
    </lineage>
</organism>